<accession>A0ACC2ZNA8</accession>
<evidence type="ECO:0000313" key="1">
    <source>
        <dbReference type="EMBL" id="KAJ9649011.1"/>
    </source>
</evidence>
<evidence type="ECO:0000313" key="2">
    <source>
        <dbReference type="Proteomes" id="UP001172680"/>
    </source>
</evidence>
<sequence length="528" mass="56525">MFKTLIPKTASRSLLRPVGQANSTFRPSTFYLVDRARRGYATEAEEKDLVIIGGGVAGYVAAIKAGQAGLKVACIEKRGALGGTCLNVGCIPSKSLLNNSHLYHTILHDTKNRGIEVGDVKLNLQQMMKAKETSVSGLTKGIEFLFKKNNVEYIKGTGAFADEHTVAVNLIDGGETSVRGKNIIIATGSEATPFPGLTIDEKRVVTSTGAIALKEVPKKMVVIGGGIIGLEMGSVWSRLGAEVTVVEFLGQIGGPGMDTEISKMTQKILQKQGMKFKLNTKVTKGDDSGDTIKISVEAAKGGKEETVSFSALVAQAYQLTYSQLDADVVLVAIGRRPYTAGLGVENIGLETDERGRLVIDQEYRTKHPHIRVIGDCTFGPMLAHKAEEEAVAAVEFITKNYGHVNYNAIPSVMYTHPEVAWVGQTEAEVKNSGVKYNVGSFPFSANSRAKTNLDTEGIVKFIADAETDRILGIHIVGPNAGEMIAEGTLALEYGASSEDVARTSHAHPTLAEAFKEAAMATHAKAIHY</sequence>
<proteinExistence type="predicted"/>
<reference evidence="1" key="1">
    <citation type="submission" date="2022-10" db="EMBL/GenBank/DDBJ databases">
        <title>Culturing micro-colonial fungi from biological soil crusts in the Mojave desert and describing Neophaeococcomyces mojavensis, and introducing the new genera and species Taxawa tesnikishii.</title>
        <authorList>
            <person name="Kurbessoian T."/>
            <person name="Stajich J.E."/>
        </authorList>
    </citation>
    <scope>NUCLEOTIDE SEQUENCE</scope>
    <source>
        <strain evidence="1">JES_115</strain>
    </source>
</reference>
<protein>
    <submittedName>
        <fullName evidence="1">Dihydrolipoamide dehydrogenase</fullName>
        <ecNumber evidence="1">1.8.1.4</ecNumber>
    </submittedName>
</protein>
<keyword evidence="2" id="KW-1185">Reference proteome</keyword>
<comment type="caution">
    <text evidence="1">The sequence shown here is derived from an EMBL/GenBank/DDBJ whole genome shotgun (WGS) entry which is preliminary data.</text>
</comment>
<gene>
    <name evidence="1" type="primary">LPD1</name>
    <name evidence="1" type="ORF">H2199_000924</name>
</gene>
<dbReference type="EMBL" id="JAPDRP010000002">
    <property type="protein sequence ID" value="KAJ9649011.1"/>
    <property type="molecule type" value="Genomic_DNA"/>
</dbReference>
<organism evidence="1 2">
    <name type="scientific">Coniosporium tulheliwenetii</name>
    <dbReference type="NCBI Taxonomy" id="3383036"/>
    <lineage>
        <taxon>Eukaryota</taxon>
        <taxon>Fungi</taxon>
        <taxon>Dikarya</taxon>
        <taxon>Ascomycota</taxon>
        <taxon>Pezizomycotina</taxon>
        <taxon>Dothideomycetes</taxon>
        <taxon>Dothideomycetes incertae sedis</taxon>
        <taxon>Coniosporium</taxon>
    </lineage>
</organism>
<dbReference type="Proteomes" id="UP001172680">
    <property type="component" value="Unassembled WGS sequence"/>
</dbReference>
<name>A0ACC2ZNA8_9PEZI</name>
<dbReference type="EC" id="1.8.1.4" evidence="1"/>
<keyword evidence="1" id="KW-0560">Oxidoreductase</keyword>